<accession>A0A9P1INY9</accession>
<evidence type="ECO:0000313" key="4">
    <source>
        <dbReference type="Proteomes" id="UP001152747"/>
    </source>
</evidence>
<name>A0A9P1INY9_9PELO</name>
<dbReference type="Proteomes" id="UP001152747">
    <property type="component" value="Unassembled WGS sequence"/>
</dbReference>
<feature type="region of interest" description="Disordered" evidence="1">
    <location>
        <begin position="32"/>
        <end position="80"/>
    </location>
</feature>
<gene>
    <name evidence="3" type="ORF">CAMP_LOCUS11006</name>
</gene>
<reference evidence="3" key="1">
    <citation type="submission" date="2022-11" db="EMBL/GenBank/DDBJ databases">
        <authorList>
            <person name="Kikuchi T."/>
        </authorList>
    </citation>
    <scope>NUCLEOTIDE SEQUENCE</scope>
    <source>
        <strain evidence="3">PS1010</strain>
    </source>
</reference>
<evidence type="ECO:0000256" key="2">
    <source>
        <dbReference type="SAM" id="SignalP"/>
    </source>
</evidence>
<keyword evidence="4" id="KW-1185">Reference proteome</keyword>
<dbReference type="OrthoDB" id="5875347at2759"/>
<evidence type="ECO:0000256" key="1">
    <source>
        <dbReference type="SAM" id="MobiDB-lite"/>
    </source>
</evidence>
<keyword evidence="2" id="KW-0732">Signal</keyword>
<proteinExistence type="predicted"/>
<sequence length="136" mass="15196">MRIILLLLLSTVLTSSWVIYRKSHKKKLVCREETEWDSNNTLSTATSSPSDITSHADSDSDSSSEESAENRRGRSKRDIDVDPILKQPIIYLGAQSNSTVFIDDGDFDIVSDSLSREEIEAVKQQIMNTCNALNSN</sequence>
<organism evidence="3 4">
    <name type="scientific">Caenorhabditis angaria</name>
    <dbReference type="NCBI Taxonomy" id="860376"/>
    <lineage>
        <taxon>Eukaryota</taxon>
        <taxon>Metazoa</taxon>
        <taxon>Ecdysozoa</taxon>
        <taxon>Nematoda</taxon>
        <taxon>Chromadorea</taxon>
        <taxon>Rhabditida</taxon>
        <taxon>Rhabditina</taxon>
        <taxon>Rhabditomorpha</taxon>
        <taxon>Rhabditoidea</taxon>
        <taxon>Rhabditidae</taxon>
        <taxon>Peloderinae</taxon>
        <taxon>Caenorhabditis</taxon>
    </lineage>
</organism>
<dbReference type="EMBL" id="CANHGI010000004">
    <property type="protein sequence ID" value="CAI5448369.1"/>
    <property type="molecule type" value="Genomic_DNA"/>
</dbReference>
<evidence type="ECO:0000313" key="3">
    <source>
        <dbReference type="EMBL" id="CAI5448369.1"/>
    </source>
</evidence>
<feature type="chain" id="PRO_5040129117" evidence="2">
    <location>
        <begin position="17"/>
        <end position="136"/>
    </location>
</feature>
<feature type="compositionally biased region" description="Polar residues" evidence="1">
    <location>
        <begin position="37"/>
        <end position="55"/>
    </location>
</feature>
<feature type="compositionally biased region" description="Basic and acidic residues" evidence="1">
    <location>
        <begin position="68"/>
        <end position="80"/>
    </location>
</feature>
<dbReference type="AlphaFoldDB" id="A0A9P1INY9"/>
<protein>
    <submittedName>
        <fullName evidence="3">Uncharacterized protein</fullName>
    </submittedName>
</protein>
<feature type="signal peptide" evidence="2">
    <location>
        <begin position="1"/>
        <end position="16"/>
    </location>
</feature>
<comment type="caution">
    <text evidence="3">The sequence shown here is derived from an EMBL/GenBank/DDBJ whole genome shotgun (WGS) entry which is preliminary data.</text>
</comment>